<protein>
    <submittedName>
        <fullName evidence="1">Fatty acid cis/trans isomerase</fullName>
    </submittedName>
</protein>
<dbReference type="EMBL" id="JAEINI020000001">
    <property type="protein sequence ID" value="MCB5225213.1"/>
    <property type="molecule type" value="Genomic_DNA"/>
</dbReference>
<dbReference type="InterPro" id="IPR010706">
    <property type="entry name" value="Fatty_acid_cis-trans_isomerase"/>
</dbReference>
<sequence length="801" mass="91070">MKRTVFLSNKWRVLLVLCAIVAALYFADRASPLARGKATDSLTQPLISQDPELAAHYQQQIKPLLESRCVVCHACYDSPCQLNMSAPQGFARGAHKEKVYDGTRLLAAIPNRLHLDAATTQEWRERGFFSVLENQQADAPITTGLITKMLQLKQAHPLPDANAMTEQFDLSLNRQQQCPTDSEFASYAKAQPYAGMPYALPGLNAQEHSLLTNWLSAGAYFPADASLPAAHQAAVQQLEQWLNTDDLKTRLSARYIYEHLFTSHLYFSALHDDNERPQFFRLLRSKTPPGQAIEVIAGRRPYDDPAVERVYYRLQAVRDTIVNKTHQPYDINDSLLQKWQRWFKDADYQVSALPGYAPEIAANPLTAFKELPVNARYRFMLERAENTIMGYIKGPVCRGQVALNVINDRFWVYFIKPELAESAAVNAFYLSQQDNLRLPAEEESTTFAVSWVGFAARQGDYLQARSAFLNEHLQQSAYLTPDVLWDGDGQNQNASLTVFRHFDNATVVKGLLGEPPKTAWVIDYALLERIHYLLVAGFDVYGNYGHQLMTRLYMDFLRMEGESNFLAFLPEASRRQEFADWYQQAGPELTEFIKGDINPFSQPSGITFQTPDHKAELYQLFAEQLHAVQPQRYQLSDSQLNNNSLTLLSQLGQLQGTNATLLPELTIIMLEPADGRAAELFTLIRNSAHFNVSSLLKEEENRHPAADTTTLVSGILGSYPDAFWKISEAQLPKVVAQVQQMHTEQQYRQLLNDIGIGRHHPDFWQFSDKLNQLFQQRYPIDGSWLDYNRLEHRPLQQAKAN</sequence>
<reference evidence="1 2" key="1">
    <citation type="submission" date="2021-10" db="EMBL/GenBank/DDBJ databases">
        <title>Alishewanella koreense sp. nov. isolated from seawater of southwestern coast in South Korea and the proposal for the reclassification of Rheinheimera perlucida and Rheinheimera tuosuensis as Arsukibacterium perlucida and Arsukibacterium tuosuensis.</title>
        <authorList>
            <person name="Kim K.H."/>
            <person name="Ruan W."/>
            <person name="Kim K.R."/>
            <person name="Baek J.H."/>
            <person name="Jeon C.O."/>
        </authorList>
    </citation>
    <scope>NUCLEOTIDE SEQUENCE [LARGE SCALE GENOMIC DNA]</scope>
    <source>
        <strain evidence="1 2">16-MA</strain>
    </source>
</reference>
<organism evidence="1 2">
    <name type="scientific">Alishewanella maricola</name>
    <dbReference type="NCBI Taxonomy" id="2795740"/>
    <lineage>
        <taxon>Bacteria</taxon>
        <taxon>Pseudomonadati</taxon>
        <taxon>Pseudomonadota</taxon>
        <taxon>Gammaproteobacteria</taxon>
        <taxon>Alteromonadales</taxon>
        <taxon>Alteromonadaceae</taxon>
        <taxon>Alishewanella</taxon>
    </lineage>
</organism>
<accession>A0ABS8BYS9</accession>
<name>A0ABS8BYS9_9ALTE</name>
<dbReference type="GO" id="GO:0016853">
    <property type="term" value="F:isomerase activity"/>
    <property type="evidence" value="ECO:0007669"/>
    <property type="project" value="UniProtKB-KW"/>
</dbReference>
<comment type="caution">
    <text evidence="1">The sequence shown here is derived from an EMBL/GenBank/DDBJ whole genome shotgun (WGS) entry which is preliminary data.</text>
</comment>
<dbReference type="Pfam" id="PF06934">
    <property type="entry name" value="CTI"/>
    <property type="match status" value="1"/>
</dbReference>
<proteinExistence type="predicted"/>
<keyword evidence="1" id="KW-0413">Isomerase</keyword>
<dbReference type="RefSeq" id="WP_226749316.1">
    <property type="nucleotide sequence ID" value="NZ_JAEINI020000001.1"/>
</dbReference>
<gene>
    <name evidence="1" type="ORF">JAO78_000080</name>
</gene>
<evidence type="ECO:0000313" key="1">
    <source>
        <dbReference type="EMBL" id="MCB5225213.1"/>
    </source>
</evidence>
<evidence type="ECO:0000313" key="2">
    <source>
        <dbReference type="Proteomes" id="UP000633814"/>
    </source>
</evidence>
<keyword evidence="2" id="KW-1185">Reference proteome</keyword>
<dbReference type="Proteomes" id="UP000633814">
    <property type="component" value="Unassembled WGS sequence"/>
</dbReference>